<dbReference type="Pfam" id="PF05183">
    <property type="entry name" value="RdRP"/>
    <property type="match status" value="1"/>
</dbReference>
<proteinExistence type="predicted"/>
<feature type="non-terminal residue" evidence="2">
    <location>
        <position position="1"/>
    </location>
</feature>
<dbReference type="GO" id="GO:0003968">
    <property type="term" value="F:RNA-directed RNA polymerase activity"/>
    <property type="evidence" value="ECO:0007669"/>
    <property type="project" value="UniProtKB-KW"/>
</dbReference>
<keyword evidence="3" id="KW-1185">Reference proteome</keyword>
<dbReference type="Pfam" id="PF00271">
    <property type="entry name" value="Helicase_C"/>
    <property type="match status" value="1"/>
</dbReference>
<dbReference type="Proteomes" id="UP001151699">
    <property type="component" value="Chromosome X"/>
</dbReference>
<dbReference type="GO" id="GO:0031380">
    <property type="term" value="C:nuclear RNA-directed RNA polymerase complex"/>
    <property type="evidence" value="ECO:0007669"/>
    <property type="project" value="TreeGrafter"/>
</dbReference>
<evidence type="ECO:0000313" key="2">
    <source>
        <dbReference type="EMBL" id="KAJ6638405.1"/>
    </source>
</evidence>
<evidence type="ECO:0000259" key="1">
    <source>
        <dbReference type="PROSITE" id="PS51194"/>
    </source>
</evidence>
<protein>
    <submittedName>
        <fullName evidence="2">RNA-dependent RNA polymerase 1</fullName>
    </submittedName>
</protein>
<dbReference type="GO" id="GO:0003723">
    <property type="term" value="F:RNA binding"/>
    <property type="evidence" value="ECO:0007669"/>
    <property type="project" value="UniProtKB-KW"/>
</dbReference>
<dbReference type="InterPro" id="IPR001650">
    <property type="entry name" value="Helicase_C-like"/>
</dbReference>
<dbReference type="InterPro" id="IPR057596">
    <property type="entry name" value="RDRP_core"/>
</dbReference>
<dbReference type="Gene3D" id="3.40.50.300">
    <property type="entry name" value="P-loop containing nucleotide triphosphate hydrolases"/>
    <property type="match status" value="1"/>
</dbReference>
<dbReference type="EMBL" id="WJQU01000003">
    <property type="protein sequence ID" value="KAJ6638405.1"/>
    <property type="molecule type" value="Genomic_DNA"/>
</dbReference>
<dbReference type="InterPro" id="IPR007855">
    <property type="entry name" value="RDRP"/>
</dbReference>
<dbReference type="PANTHER" id="PTHR23079:SF55">
    <property type="entry name" value="RNA-DIRECTED RNA POLYMERASE"/>
    <property type="match status" value="1"/>
</dbReference>
<dbReference type="PANTHER" id="PTHR23079">
    <property type="entry name" value="RNA-DEPENDENT RNA POLYMERASE"/>
    <property type="match status" value="1"/>
</dbReference>
<dbReference type="SUPFAM" id="SSF52540">
    <property type="entry name" value="P-loop containing nucleoside triphosphate hydrolases"/>
    <property type="match status" value="1"/>
</dbReference>
<dbReference type="PROSITE" id="PS51194">
    <property type="entry name" value="HELICASE_CTER"/>
    <property type="match status" value="1"/>
</dbReference>
<feature type="non-terminal residue" evidence="2">
    <location>
        <position position="1823"/>
    </location>
</feature>
<dbReference type="GO" id="GO:0030422">
    <property type="term" value="P:siRNA processing"/>
    <property type="evidence" value="ECO:0007669"/>
    <property type="project" value="TreeGrafter"/>
</dbReference>
<reference evidence="2" key="1">
    <citation type="submission" date="2022-07" db="EMBL/GenBank/DDBJ databases">
        <authorList>
            <person name="Trinca V."/>
            <person name="Uliana J.V.C."/>
            <person name="Torres T.T."/>
            <person name="Ward R.J."/>
            <person name="Monesi N."/>
        </authorList>
    </citation>
    <scope>NUCLEOTIDE SEQUENCE</scope>
    <source>
        <strain evidence="2">HSMRA1968</strain>
        <tissue evidence="2">Whole embryos</tissue>
    </source>
</reference>
<dbReference type="OrthoDB" id="6513042at2759"/>
<organism evidence="2 3">
    <name type="scientific">Pseudolycoriella hygida</name>
    <dbReference type="NCBI Taxonomy" id="35572"/>
    <lineage>
        <taxon>Eukaryota</taxon>
        <taxon>Metazoa</taxon>
        <taxon>Ecdysozoa</taxon>
        <taxon>Arthropoda</taxon>
        <taxon>Hexapoda</taxon>
        <taxon>Insecta</taxon>
        <taxon>Pterygota</taxon>
        <taxon>Neoptera</taxon>
        <taxon>Endopterygota</taxon>
        <taxon>Diptera</taxon>
        <taxon>Nematocera</taxon>
        <taxon>Sciaroidea</taxon>
        <taxon>Sciaridae</taxon>
        <taxon>Pseudolycoriella</taxon>
    </lineage>
</organism>
<gene>
    <name evidence="2" type="primary">RDR1</name>
    <name evidence="2" type="ORF">Bhyg_11140</name>
</gene>
<evidence type="ECO:0000313" key="3">
    <source>
        <dbReference type="Proteomes" id="UP001151699"/>
    </source>
</evidence>
<sequence>QLLHRLKKHLNDNERILVFVDRRSTAERLCRKLRNESELDKMNPLYIVGNAASDFPKELTQSILEKFSNGECRVLISTSVLEQGIDVAACGLVICFDGVKSVKSTIQSRGRARKSVASFVAFVAKDDQRKANELTQLEMSMNYAIRQLMIEYNSNFDPYDLSSAAVKQKNSLIRSWFDVCYNHSHSPDSDIENKGFKDGIGFRELRGFYFKNYLTVAYDTNSIWCEEFNFNIRINEITMSTSDCRRFSIRAMDIDGPVLIEDTNESFEIFLCLRIPPCYFRHNELADYDFQHRSFNLSLKRNRPLDSRTAWNIRLAFANLNVQINNVYNLRKENMNAVQPLTYDPAFFRKNYLVETWHSTHANVLPTVLPQSILNEVYTCGSVTNLMVLLNNTKPIRFHKLHLERLPDVELPFPNCAPVSDDYFLCARVKVTPYRFIFTGVEAVPKNRIYRYFPDPDKFLMVSFCDEYGDNPWRSTYVRARFLSILRTNIFVGGRNFTFLGCSNSQLREGRCWFSVLDRQEVYDKIGQFPADWSAGRKLTRLALAFAASVETVPLDYDRYLRYVAPDVEIGDVNFSDGIGRGSRKLFEKIASIMNLPRRTSALQIRVGGIKGVISVYDDQEKDVIFRKSMKKFVSDHNMLEVLNYSRSIPVRLNRHVILLLSSFGVPDNVFLDMQKDAVMEIVDILVSAEASYHFVARHSNIFDWHLFPRETLVAEPFFKQMLFSNIINLIAGITNRSNIPVSKGRVLMGVMDETATLEYGEVYANIIEEGSEFELDGKVVVFRNPCVLPSDLRVLIARSGASVSHLKKLYQNCLVIPSHGPDSHARECAGGDLDGDLYYVIWDERMIPKCLKVPGEKIVEVATEVLKPSKHGSSDDMTEMLNFYCDYVSNNRLGVIANAHLAVSDAWGMRHPKSVALARYVAAETDAPKKGLAVCKIDKDLLPVEYPDFMEKSEKLIDSVAILYEWYSFEVKTLLQRFDLQSEVDLFSGTPIWQDEYLSTYKKETQLRETLLRNMQLFWTKWNRIFEKWRSKAANNNEDKILVWYMLPKSSPQHQQLHSFSFLALPFVTVANLKQKSISQKIFEATKRWVYENRIRWLSEWRVRFNVGQKIIQTLNGLQCHFYGSSMLGLNEEFSDIDFFTSETDFEKLRNMLLSLDENAISMMRPHACVSLSIDSLNIDVTNFDGGVVKTYALAAVFDTYPTFWSAFRVLIEWARTVRIVKSSGNEGLMKVISFCHLFISYATGSPPPTTSDMKDYSLLRLGKWIDSVQDSLCGELIYKFLTFLSSRGNRQWLLAAKDPFTDDVLIKTDFIDSLCTKADQALMSLSAHDGDIRKLFQFCSKERLFRLDRKYCDPSTASEERTRLCLAEIKRSVHSANDLLINLVERNGLFYVEVVGDYKYLEQIEKKINSIHNKNSTLIFPEFGNGHLTNVLFSTYGGDLYTARHTGFCKSRLVVCNAQKNLNWRTTEYQRYEIQFLTQLQLYRTKQQANVSNPRIGRFFGDLQLNVRCGNHYFFNVPETLHNSFETLSVFDIEKKVSHFEENLDFERMNNVVNDVNDSLTLIKTYATVDDRKPIPLMPLSEIKVRAMAEKVEKNQVVATTSIKTNFIRHSFYPNWCLGFQNARRFAAQNGFKEVRPARCDFYVTVSVIWRYRELVIKSDKNGAIVEIRHRSTRWLSASFQKYANDGGYDVRNYLESRRALDDDETCLETVVEYLQGRSIFTKTFSRQIQSFFNSQHIDDTVAFPQRPLIPELFQLNWRFRCMRVVAPMLKFLNDDNDVIWLHQIYDGIFQFQRNEFEWFPNHLEYEIGIEMAKLTDKELS</sequence>
<comment type="caution">
    <text evidence="2">The sequence shown here is derived from an EMBL/GenBank/DDBJ whole genome shotgun (WGS) entry which is preliminary data.</text>
</comment>
<accession>A0A9Q0MWK7</accession>
<keyword evidence="2" id="KW-0548">Nucleotidyltransferase</keyword>
<dbReference type="SMART" id="SM00490">
    <property type="entry name" value="HELICc"/>
    <property type="match status" value="1"/>
</dbReference>
<name>A0A9Q0MWK7_9DIPT</name>
<feature type="domain" description="Helicase C-terminal" evidence="1">
    <location>
        <begin position="1"/>
        <end position="156"/>
    </location>
</feature>
<keyword evidence="2" id="KW-0808">Transferase</keyword>
<keyword evidence="2" id="KW-0696">RNA-directed RNA polymerase</keyword>
<dbReference type="InterPro" id="IPR027417">
    <property type="entry name" value="P-loop_NTPase"/>
</dbReference>